<evidence type="ECO:0000256" key="3">
    <source>
        <dbReference type="ARBA" id="ARBA00023274"/>
    </source>
</evidence>
<gene>
    <name evidence="5" type="ORF">GPECTOR_10g978</name>
</gene>
<keyword evidence="2" id="KW-0689">Ribosomal protein</keyword>
<name>A0A150GR85_GONPE</name>
<evidence type="ECO:0000256" key="1">
    <source>
        <dbReference type="ARBA" id="ARBA00010531"/>
    </source>
</evidence>
<proteinExistence type="inferred from homology"/>
<dbReference type="Gene3D" id="3.30.190.20">
    <property type="match status" value="1"/>
</dbReference>
<dbReference type="PANTHER" id="PTHR36427">
    <property type="entry name" value="54S RIBOSOMAL PROTEIN L1, MITOCHONDRIAL"/>
    <property type="match status" value="1"/>
</dbReference>
<dbReference type="PANTHER" id="PTHR36427:SF3">
    <property type="entry name" value="LARGE RIBOSOMAL SUBUNIT PROTEIN UL1M"/>
    <property type="match status" value="1"/>
</dbReference>
<evidence type="ECO:0000313" key="6">
    <source>
        <dbReference type="Proteomes" id="UP000075714"/>
    </source>
</evidence>
<evidence type="ECO:0000256" key="4">
    <source>
        <dbReference type="ARBA" id="ARBA00082680"/>
    </source>
</evidence>
<dbReference type="OrthoDB" id="1747252at2759"/>
<organism evidence="5 6">
    <name type="scientific">Gonium pectorale</name>
    <name type="common">Green alga</name>
    <dbReference type="NCBI Taxonomy" id="33097"/>
    <lineage>
        <taxon>Eukaryota</taxon>
        <taxon>Viridiplantae</taxon>
        <taxon>Chlorophyta</taxon>
        <taxon>core chlorophytes</taxon>
        <taxon>Chlorophyceae</taxon>
        <taxon>CS clade</taxon>
        <taxon>Chlamydomonadales</taxon>
        <taxon>Volvocaceae</taxon>
        <taxon>Gonium</taxon>
    </lineage>
</organism>
<dbReference type="CDD" id="cd00403">
    <property type="entry name" value="Ribosomal_L1"/>
    <property type="match status" value="1"/>
</dbReference>
<comment type="similarity">
    <text evidence="1">Belongs to the universal ribosomal protein uL1 family.</text>
</comment>
<evidence type="ECO:0000313" key="5">
    <source>
        <dbReference type="EMBL" id="KXZ52345.1"/>
    </source>
</evidence>
<comment type="caution">
    <text evidence="5">The sequence shown here is derived from an EMBL/GenBank/DDBJ whole genome shotgun (WGS) entry which is preliminary data.</text>
</comment>
<dbReference type="AlphaFoldDB" id="A0A150GR85"/>
<sequence>MSGLLARRACCNGSSILSSISSEALLAQGRLRPGQVPQHSLEVFVRFHLDPRRSDHLVRGSVVLPYGTGKKVRIVVFAAGAEAEAARREGVDLIGTEELIGTIVSAPPGADLGFDRLIATPDFMRPLARAGRVLGPKGLMPNPKMGTLTTDVATAIAEIRRGRLDFRLGRDSAVRAALGRTSLPAPHLAAHVGGMVAALLENKPKALGGPPAGLAAAAAAGGGGGAAAAGAGAAAGGGAGAAGAAELAAALQGPTLPFCVYSGRC</sequence>
<dbReference type="Proteomes" id="UP000075714">
    <property type="component" value="Unassembled WGS sequence"/>
</dbReference>
<dbReference type="STRING" id="33097.A0A150GR85"/>
<keyword evidence="6" id="KW-1185">Reference proteome</keyword>
<dbReference type="InterPro" id="IPR028364">
    <property type="entry name" value="Ribosomal_uL1/biogenesis"/>
</dbReference>
<dbReference type="FunFam" id="3.40.50.790:FF:000001">
    <property type="entry name" value="50S ribosomal protein L1"/>
    <property type="match status" value="1"/>
</dbReference>
<accession>A0A150GR85</accession>
<dbReference type="Pfam" id="PF00687">
    <property type="entry name" value="Ribosomal_L1"/>
    <property type="match status" value="1"/>
</dbReference>
<keyword evidence="3" id="KW-0687">Ribonucleoprotein</keyword>
<dbReference type="Gene3D" id="3.40.50.790">
    <property type="match status" value="1"/>
</dbReference>
<dbReference type="EMBL" id="LSYV01000011">
    <property type="protein sequence ID" value="KXZ52345.1"/>
    <property type="molecule type" value="Genomic_DNA"/>
</dbReference>
<protein>
    <recommendedName>
        <fullName evidence="4">CL1</fullName>
    </recommendedName>
</protein>
<dbReference type="InterPro" id="IPR023674">
    <property type="entry name" value="Ribosomal_uL1-like"/>
</dbReference>
<reference evidence="6" key="1">
    <citation type="journal article" date="2016" name="Nat. Commun.">
        <title>The Gonium pectorale genome demonstrates co-option of cell cycle regulation during the evolution of multicellularity.</title>
        <authorList>
            <person name="Hanschen E.R."/>
            <person name="Marriage T.N."/>
            <person name="Ferris P.J."/>
            <person name="Hamaji T."/>
            <person name="Toyoda A."/>
            <person name="Fujiyama A."/>
            <person name="Neme R."/>
            <person name="Noguchi H."/>
            <person name="Minakuchi Y."/>
            <person name="Suzuki M."/>
            <person name="Kawai-Toyooka H."/>
            <person name="Smith D.R."/>
            <person name="Sparks H."/>
            <person name="Anderson J."/>
            <person name="Bakaric R."/>
            <person name="Luria V."/>
            <person name="Karger A."/>
            <person name="Kirschner M.W."/>
            <person name="Durand P.M."/>
            <person name="Michod R.E."/>
            <person name="Nozaki H."/>
            <person name="Olson B.J."/>
        </authorList>
    </citation>
    <scope>NUCLEOTIDE SEQUENCE [LARGE SCALE GENOMIC DNA]</scope>
    <source>
        <strain evidence="6">NIES-2863</strain>
    </source>
</reference>
<dbReference type="SUPFAM" id="SSF56808">
    <property type="entry name" value="Ribosomal protein L1"/>
    <property type="match status" value="1"/>
</dbReference>
<dbReference type="GO" id="GO:0005840">
    <property type="term" value="C:ribosome"/>
    <property type="evidence" value="ECO:0007669"/>
    <property type="project" value="UniProtKB-KW"/>
</dbReference>
<dbReference type="InterPro" id="IPR016095">
    <property type="entry name" value="Ribosomal_uL1_3-a/b-sand"/>
</dbReference>
<evidence type="ECO:0000256" key="2">
    <source>
        <dbReference type="ARBA" id="ARBA00022980"/>
    </source>
</evidence>
<dbReference type="GO" id="GO:1990904">
    <property type="term" value="C:ribonucleoprotein complex"/>
    <property type="evidence" value="ECO:0007669"/>
    <property type="project" value="UniProtKB-KW"/>
</dbReference>